<evidence type="ECO:0000256" key="3">
    <source>
        <dbReference type="ARBA" id="ARBA00022989"/>
    </source>
</evidence>
<name>A0A087U1K5_STEMI</name>
<dbReference type="PANTHER" id="PTHR12778:SF9">
    <property type="entry name" value="ACETYL-COENZYME A TRANSPORTER 1"/>
    <property type="match status" value="1"/>
</dbReference>
<organism evidence="6 7">
    <name type="scientific">Stegodyphus mimosarum</name>
    <name type="common">African social velvet spider</name>
    <dbReference type="NCBI Taxonomy" id="407821"/>
    <lineage>
        <taxon>Eukaryota</taxon>
        <taxon>Metazoa</taxon>
        <taxon>Ecdysozoa</taxon>
        <taxon>Arthropoda</taxon>
        <taxon>Chelicerata</taxon>
        <taxon>Arachnida</taxon>
        <taxon>Araneae</taxon>
        <taxon>Araneomorphae</taxon>
        <taxon>Entelegynae</taxon>
        <taxon>Eresoidea</taxon>
        <taxon>Eresidae</taxon>
        <taxon>Stegodyphus</taxon>
    </lineage>
</organism>
<dbReference type="FunFam" id="1.20.1250.20:FF:000814">
    <property type="entry name" value="Uncharacterized protein"/>
    <property type="match status" value="1"/>
</dbReference>
<dbReference type="Gene3D" id="1.20.1250.20">
    <property type="entry name" value="MFS general substrate transporter like domains"/>
    <property type="match status" value="1"/>
</dbReference>
<feature type="transmembrane region" description="Helical" evidence="5">
    <location>
        <begin position="347"/>
        <end position="369"/>
    </location>
</feature>
<evidence type="ECO:0000256" key="5">
    <source>
        <dbReference type="SAM" id="Phobius"/>
    </source>
</evidence>
<comment type="subcellular location">
    <subcellularLocation>
        <location evidence="1">Membrane</location>
        <topology evidence="1">Multi-pass membrane protein</topology>
    </subcellularLocation>
</comment>
<dbReference type="SUPFAM" id="SSF103473">
    <property type="entry name" value="MFS general substrate transporter"/>
    <property type="match status" value="1"/>
</dbReference>
<feature type="transmembrane region" description="Helical" evidence="5">
    <location>
        <begin position="124"/>
        <end position="142"/>
    </location>
</feature>
<feature type="transmembrane region" description="Helical" evidence="5">
    <location>
        <begin position="273"/>
        <end position="296"/>
    </location>
</feature>
<feature type="transmembrane region" description="Helical" evidence="5">
    <location>
        <begin position="85"/>
        <end position="103"/>
    </location>
</feature>
<dbReference type="STRING" id="407821.A0A087U1K5"/>
<dbReference type="InterPro" id="IPR036259">
    <property type="entry name" value="MFS_trans_sf"/>
</dbReference>
<dbReference type="EMBL" id="KK117719">
    <property type="protein sequence ID" value="KFM71244.1"/>
    <property type="molecule type" value="Genomic_DNA"/>
</dbReference>
<accession>A0A087U1K5</accession>
<feature type="transmembrane region" description="Helical" evidence="5">
    <location>
        <begin position="421"/>
        <end position="444"/>
    </location>
</feature>
<dbReference type="GO" id="GO:0008521">
    <property type="term" value="F:acetyl-CoA transmembrane transporter activity"/>
    <property type="evidence" value="ECO:0007669"/>
    <property type="project" value="InterPro"/>
</dbReference>
<feature type="transmembrane region" description="Helical" evidence="5">
    <location>
        <begin position="316"/>
        <end position="335"/>
    </location>
</feature>
<feature type="transmembrane region" description="Helical" evidence="5">
    <location>
        <begin position="381"/>
        <end position="409"/>
    </location>
</feature>
<dbReference type="Proteomes" id="UP000054359">
    <property type="component" value="Unassembled WGS sequence"/>
</dbReference>
<evidence type="ECO:0000256" key="1">
    <source>
        <dbReference type="ARBA" id="ARBA00004141"/>
    </source>
</evidence>
<dbReference type="GO" id="GO:0035348">
    <property type="term" value="P:acetyl-CoA transmembrane transport"/>
    <property type="evidence" value="ECO:0007669"/>
    <property type="project" value="InterPro"/>
</dbReference>
<keyword evidence="3 5" id="KW-1133">Transmembrane helix</keyword>
<evidence type="ECO:0000256" key="4">
    <source>
        <dbReference type="ARBA" id="ARBA00023136"/>
    </source>
</evidence>
<dbReference type="GO" id="GO:0016020">
    <property type="term" value="C:membrane"/>
    <property type="evidence" value="ECO:0007669"/>
    <property type="project" value="UniProtKB-SubCell"/>
</dbReference>
<feature type="transmembrane region" description="Helical" evidence="5">
    <location>
        <begin position="482"/>
        <end position="499"/>
    </location>
</feature>
<dbReference type="InterPro" id="IPR004752">
    <property type="entry name" value="AmpG_permease/AT-1"/>
</dbReference>
<feature type="transmembrane region" description="Helical" evidence="5">
    <location>
        <begin position="186"/>
        <end position="209"/>
    </location>
</feature>
<protein>
    <submittedName>
        <fullName evidence="6">Acetyl-coenzyme A transporter 1</fullName>
    </submittedName>
</protein>
<gene>
    <name evidence="6" type="ORF">X975_24108</name>
</gene>
<dbReference type="Pfam" id="PF13000">
    <property type="entry name" value="Acatn"/>
    <property type="match status" value="3"/>
</dbReference>
<sequence length="519" mass="58722">MERRKGMTEANKDLPVSHGDFCDLNSLPNSEMHERRSHDRNGLKRDRINIIVLLLLYILQGIPLGLGGSLPMILQMRKVSYKEQAVFSLVSWPFSLKLLWAPIVDSLYWRRLGRRKTWLIPTQYLIGLFMIILSSSASSLLGNERDPPNVMLLTAIFFCMNFLAATQDIAVDGWALTMLSRQNVGYASTCNSVGQTAGYFLGNVVFLALESADFCNKYLRSVPQPEGLVTLSGFLKFWGFVFFITTSLILIFKKEKEERVPEMFGIKDTYSMLYRILCLRNVWLVVSFLLTCKIAFAATDSVTGLKLIEAGVHKEHLALLAVPMVPLQILLPLLISRYTAGPKPLSVFLTTYPFRLVFGLLFAFLVWWTHQVKLETGGFPVYYYAVIIISYALHQITVYSIFVALMAFFAKVSDPSIGGTYMTLLNTICNLGGNWPSTLALWMVDPLSTKKCENSLYSCDTKELASKCAEAGHKCITVIDGYYIETVICFIIGLLWLRWGRSIIRRLQHLPLSAWKCPR</sequence>
<feature type="transmembrane region" description="Helical" evidence="5">
    <location>
        <begin position="148"/>
        <end position="165"/>
    </location>
</feature>
<keyword evidence="4 5" id="KW-0472">Membrane</keyword>
<dbReference type="OrthoDB" id="6415790at2759"/>
<dbReference type="PANTHER" id="PTHR12778">
    <property type="entry name" value="SOLUTE CARRIER FAMILY 33 ACETYL-COA TRANSPORTER -RELATED"/>
    <property type="match status" value="1"/>
</dbReference>
<keyword evidence="7" id="KW-1185">Reference proteome</keyword>
<evidence type="ECO:0000256" key="2">
    <source>
        <dbReference type="ARBA" id="ARBA00022692"/>
    </source>
</evidence>
<proteinExistence type="predicted"/>
<evidence type="ECO:0000313" key="7">
    <source>
        <dbReference type="Proteomes" id="UP000054359"/>
    </source>
</evidence>
<keyword evidence="2 5" id="KW-0812">Transmembrane</keyword>
<evidence type="ECO:0000313" key="6">
    <source>
        <dbReference type="EMBL" id="KFM71244.1"/>
    </source>
</evidence>
<feature type="transmembrane region" description="Helical" evidence="5">
    <location>
        <begin position="50"/>
        <end position="73"/>
    </location>
</feature>
<feature type="non-terminal residue" evidence="6">
    <location>
        <position position="519"/>
    </location>
</feature>
<feature type="transmembrane region" description="Helical" evidence="5">
    <location>
        <begin position="229"/>
        <end position="252"/>
    </location>
</feature>
<dbReference type="AlphaFoldDB" id="A0A087U1K5"/>
<dbReference type="InterPro" id="IPR024371">
    <property type="entry name" value="AcetylCoA_trans_1-like"/>
</dbReference>
<reference evidence="6 7" key="1">
    <citation type="submission" date="2013-11" db="EMBL/GenBank/DDBJ databases">
        <title>Genome sequencing of Stegodyphus mimosarum.</title>
        <authorList>
            <person name="Bechsgaard J."/>
        </authorList>
    </citation>
    <scope>NUCLEOTIDE SEQUENCE [LARGE SCALE GENOMIC DNA]</scope>
</reference>
<dbReference type="OMA" id="RRKSWIM"/>